<evidence type="ECO:0000256" key="2">
    <source>
        <dbReference type="SAM" id="Phobius"/>
    </source>
</evidence>
<keyword evidence="2" id="KW-0812">Transmembrane</keyword>
<name>A0A4U1MI96_9BACL</name>
<protein>
    <submittedName>
        <fullName evidence="3">Uncharacterized protein</fullName>
    </submittedName>
</protein>
<sequence length="144" mass="16363">MDNIIELILNNIVFVIIAIGGILSFFKRMGNEDQNQNQQQNERPRRQAAGPGASRPPQQREEASDEIQSENVSAYKEALERISERENAQYDIKVQKPKRSSAKQKGISVSKRNVQNGIIWAEILGPPRSRRPHPSMTTVKQSKR</sequence>
<feature type="region of interest" description="Disordered" evidence="1">
    <location>
        <begin position="33"/>
        <end position="110"/>
    </location>
</feature>
<keyword evidence="2" id="KW-1133">Transmembrane helix</keyword>
<keyword evidence="2" id="KW-0472">Membrane</keyword>
<dbReference type="RefSeq" id="WP_136947587.1">
    <property type="nucleotide sequence ID" value="NZ_SWFM01000003.1"/>
</dbReference>
<comment type="caution">
    <text evidence="3">The sequence shown here is derived from an EMBL/GenBank/DDBJ whole genome shotgun (WGS) entry which is preliminary data.</text>
</comment>
<dbReference type="AlphaFoldDB" id="A0A4U1MI96"/>
<dbReference type="Proteomes" id="UP000310541">
    <property type="component" value="Unassembled WGS sequence"/>
</dbReference>
<organism evidence="3 4">
    <name type="scientific">Guptibacillus hwajinpoensis</name>
    <dbReference type="NCBI Taxonomy" id="208199"/>
    <lineage>
        <taxon>Bacteria</taxon>
        <taxon>Bacillati</taxon>
        <taxon>Bacillota</taxon>
        <taxon>Bacilli</taxon>
        <taxon>Bacillales</taxon>
        <taxon>Guptibacillaceae</taxon>
        <taxon>Guptibacillus</taxon>
    </lineage>
</organism>
<proteinExistence type="predicted"/>
<reference evidence="3 4" key="1">
    <citation type="submission" date="2019-04" db="EMBL/GenBank/DDBJ databases">
        <title>Genome sequence of Bacillus hwajinpoensis strain Y2.</title>
        <authorList>
            <person name="Fair J.L."/>
            <person name="Maclea K.S."/>
        </authorList>
    </citation>
    <scope>NUCLEOTIDE SEQUENCE [LARGE SCALE GENOMIC DNA]</scope>
    <source>
        <strain evidence="3 4">Y2</strain>
    </source>
</reference>
<gene>
    <name evidence="3" type="ORF">FBF83_13080</name>
</gene>
<evidence type="ECO:0000256" key="1">
    <source>
        <dbReference type="SAM" id="MobiDB-lite"/>
    </source>
</evidence>
<evidence type="ECO:0000313" key="3">
    <source>
        <dbReference type="EMBL" id="TKD70172.1"/>
    </source>
</evidence>
<feature type="compositionally biased region" description="Basic and acidic residues" evidence="1">
    <location>
        <begin position="77"/>
        <end position="88"/>
    </location>
</feature>
<feature type="compositionally biased region" description="Polar residues" evidence="1">
    <location>
        <begin position="135"/>
        <end position="144"/>
    </location>
</feature>
<evidence type="ECO:0000313" key="4">
    <source>
        <dbReference type="Proteomes" id="UP000310541"/>
    </source>
</evidence>
<accession>A0A4U1MI96</accession>
<feature type="region of interest" description="Disordered" evidence="1">
    <location>
        <begin position="123"/>
        <end position="144"/>
    </location>
</feature>
<dbReference type="EMBL" id="SWFM01000003">
    <property type="protein sequence ID" value="TKD70172.1"/>
    <property type="molecule type" value="Genomic_DNA"/>
</dbReference>
<feature type="transmembrane region" description="Helical" evidence="2">
    <location>
        <begin position="7"/>
        <end position="26"/>
    </location>
</feature>
<dbReference type="OrthoDB" id="2967741at2"/>